<reference evidence="9" key="1">
    <citation type="submission" date="2025-08" db="UniProtKB">
        <authorList>
            <consortium name="Ensembl"/>
        </authorList>
    </citation>
    <scope>IDENTIFICATION</scope>
</reference>
<keyword evidence="6" id="KW-0969">Cilium</keyword>
<dbReference type="Gene3D" id="2.20.110.10">
    <property type="entry name" value="Histone H3 K4-specific methyltransferase SET7/9 N-terminal domain"/>
    <property type="match status" value="4"/>
</dbReference>
<evidence type="ECO:0000313" key="9">
    <source>
        <dbReference type="Ensembl" id="ENSVKKP00000011328.1"/>
    </source>
</evidence>
<evidence type="ECO:0000256" key="2">
    <source>
        <dbReference type="ARBA" id="ARBA00004430"/>
    </source>
</evidence>
<evidence type="ECO:0000256" key="7">
    <source>
        <dbReference type="ARBA" id="ARBA00023212"/>
    </source>
</evidence>
<sequence length="810" mass="93959">SVLVVPLSVFRMTLFASDIDLCTAYQFLLFACLSCSYEGEKVHGLYEGEGTAKFQGGNVYKGMFSEGLMHGHGTYTWADGVQYEGNFVKNVQMHHGSYTWPDGSRYEGEVKNGIRHGFGMYKCGTHPVSYIGQWVEGKRHGKGTIYYNKEGSSWYEGDFVNNVKSGWGIRCYKSGNIYEGQWERDMRHGEGRMRWLTMNQEYTGKWVSGVQHGYGTHTWYLRRIPGSQYPLRNEYVGDFVYGDRHGSGKFFFASGAMYDGEWVYNKKHGMGKLVFKNGRVYEGEFIYDHIAEYPTFQADTMGVEDLSRILTKSPFDTESIKVVDGTGGSAALGSSIEIDISTLLAIFPEKDRKEEIKQTEFAVLRHISELRRIYTFYSSLGYDHSLDNTFLMTKLQFWRFLKDCKFHHCNLTLADMDRILNDKTLLDEIHSPYETLLLRMFLTYIIYLSFHIYHKEFKDTSPRLFKCFSKLMAENIIPNACQIKGTLFSDRQQTVYAINYIDKCWEIFRAFCRASPTAPYEPTMKMRHFLWMLKDLRLINKQLTATKIVNILAKDSPCVRDGEDTNLEHELVFLEFFDALLDSALIYVTDEMLKQQAEEASRMESSYRTKDYSDGTRVSPPSFVCFDWSLSGFQRGLSHSLLPDLLKWRCWGLTPGPRCPASNLPSLLLPLNLQFNAFLSDKLQEAKNSQKDKLSLWMSQIYIFFVNKFFNSYKHLQVVQETVLDNRVREAELCELKKIQEEEDEAKVQSSFLDLHLSPSYSNIMQIKASFFLIIHFLSFVMLKWPLEVHLSITCRLDTNRLEHLPFFHF</sequence>
<keyword evidence="7" id="KW-0206">Cytoskeleton</keyword>
<accession>A0A8D2KW10</accession>
<evidence type="ECO:0000256" key="6">
    <source>
        <dbReference type="ARBA" id="ARBA00023069"/>
    </source>
</evidence>
<keyword evidence="5" id="KW-0282">Flagellum</keyword>
<evidence type="ECO:0008006" key="11">
    <source>
        <dbReference type="Google" id="ProtNLM"/>
    </source>
</evidence>
<dbReference type="SUPFAM" id="SSF82185">
    <property type="entry name" value="Histone H3 K4-specific methyltransferase SET7/9 N-terminal domain"/>
    <property type="match status" value="3"/>
</dbReference>
<keyword evidence="8" id="KW-0966">Cell projection</keyword>
<dbReference type="OMA" id="YEGDFVC"/>
<evidence type="ECO:0000256" key="1">
    <source>
        <dbReference type="ARBA" id="ARBA00004230"/>
    </source>
</evidence>
<keyword evidence="3" id="KW-0963">Cytoplasm</keyword>
<protein>
    <recommendedName>
        <fullName evidence="11">Radial spoke head 10 homolog B</fullName>
    </recommendedName>
</protein>
<proteinExistence type="predicted"/>
<dbReference type="SMART" id="SM00698">
    <property type="entry name" value="MORN"/>
    <property type="match status" value="10"/>
</dbReference>
<evidence type="ECO:0000256" key="4">
    <source>
        <dbReference type="ARBA" id="ARBA00022737"/>
    </source>
</evidence>
<keyword evidence="4" id="KW-0677">Repeat</keyword>
<evidence type="ECO:0000256" key="3">
    <source>
        <dbReference type="ARBA" id="ARBA00022490"/>
    </source>
</evidence>
<evidence type="ECO:0000313" key="10">
    <source>
        <dbReference type="Proteomes" id="UP000694545"/>
    </source>
</evidence>
<dbReference type="GO" id="GO:0005930">
    <property type="term" value="C:axoneme"/>
    <property type="evidence" value="ECO:0007669"/>
    <property type="project" value="UniProtKB-SubCell"/>
</dbReference>
<dbReference type="AlphaFoldDB" id="A0A8D2KW10"/>
<name>A0A8D2KW10_VARKO</name>
<dbReference type="InterPro" id="IPR003409">
    <property type="entry name" value="MORN"/>
</dbReference>
<dbReference type="GO" id="GO:0031514">
    <property type="term" value="C:motile cilium"/>
    <property type="evidence" value="ECO:0007669"/>
    <property type="project" value="UniProtKB-SubCell"/>
</dbReference>
<keyword evidence="10" id="KW-1185">Reference proteome</keyword>
<evidence type="ECO:0000256" key="5">
    <source>
        <dbReference type="ARBA" id="ARBA00022846"/>
    </source>
</evidence>
<dbReference type="Proteomes" id="UP000694545">
    <property type="component" value="Unplaced"/>
</dbReference>
<dbReference type="Pfam" id="PF02493">
    <property type="entry name" value="MORN"/>
    <property type="match status" value="10"/>
</dbReference>
<evidence type="ECO:0000256" key="8">
    <source>
        <dbReference type="ARBA" id="ARBA00023273"/>
    </source>
</evidence>
<dbReference type="Ensembl" id="ENSVKKT00000011594.1">
    <property type="protein sequence ID" value="ENSVKKP00000011328.1"/>
    <property type="gene ID" value="ENSVKKG00000007895.1"/>
</dbReference>
<dbReference type="PANTHER" id="PTHR46613:SF1">
    <property type="entry name" value="RADIAL SPOKE HEAD 10 HOMOLOG B-RELATED"/>
    <property type="match status" value="1"/>
</dbReference>
<reference evidence="9" key="2">
    <citation type="submission" date="2025-09" db="UniProtKB">
        <authorList>
            <consortium name="Ensembl"/>
        </authorList>
    </citation>
    <scope>IDENTIFICATION</scope>
</reference>
<dbReference type="PANTHER" id="PTHR46613">
    <property type="entry name" value="RADIAL SPOKE HEAD 10 HOMOLOG B-RELATED"/>
    <property type="match status" value="1"/>
</dbReference>
<organism evidence="9 10">
    <name type="scientific">Varanus komodoensis</name>
    <name type="common">Komodo dragon</name>
    <dbReference type="NCBI Taxonomy" id="61221"/>
    <lineage>
        <taxon>Eukaryota</taxon>
        <taxon>Metazoa</taxon>
        <taxon>Chordata</taxon>
        <taxon>Craniata</taxon>
        <taxon>Vertebrata</taxon>
        <taxon>Euteleostomi</taxon>
        <taxon>Lepidosauria</taxon>
        <taxon>Squamata</taxon>
        <taxon>Bifurcata</taxon>
        <taxon>Unidentata</taxon>
        <taxon>Episquamata</taxon>
        <taxon>Toxicofera</taxon>
        <taxon>Anguimorpha</taxon>
        <taxon>Paleoanguimorpha</taxon>
        <taxon>Varanoidea</taxon>
        <taxon>Varanidae</taxon>
        <taxon>Varanus</taxon>
    </lineage>
</organism>
<comment type="subcellular location">
    <subcellularLocation>
        <location evidence="1">Cell projection</location>
        <location evidence="1">Cilium</location>
        <location evidence="1">Flagellum</location>
    </subcellularLocation>
    <subcellularLocation>
        <location evidence="2">Cytoplasm</location>
        <location evidence="2">Cytoskeleton</location>
        <location evidence="2">Cilium axoneme</location>
    </subcellularLocation>
</comment>